<name>A0A502G8M6_9PROT</name>
<proteinExistence type="predicted"/>
<evidence type="ECO:0000313" key="2">
    <source>
        <dbReference type="Proteomes" id="UP000317078"/>
    </source>
</evidence>
<dbReference type="EMBL" id="RCZP01000008">
    <property type="protein sequence ID" value="TPG57376.1"/>
    <property type="molecule type" value="Genomic_DNA"/>
</dbReference>
<reference evidence="1 2" key="1">
    <citation type="journal article" date="2019" name="Environ. Microbiol.">
        <title>Species interactions and distinct microbial communities in high Arctic permafrost affected cryosols are associated with the CH4 and CO2 gas fluxes.</title>
        <authorList>
            <person name="Altshuler I."/>
            <person name="Hamel J."/>
            <person name="Turney S."/>
            <person name="Magnuson E."/>
            <person name="Levesque R."/>
            <person name="Greer C."/>
            <person name="Whyte L.G."/>
        </authorList>
    </citation>
    <scope>NUCLEOTIDE SEQUENCE [LARGE SCALE GENOMIC DNA]</scope>
    <source>
        <strain evidence="1 2">S9.3B</strain>
    </source>
</reference>
<protein>
    <submittedName>
        <fullName evidence="1">Uncharacterized protein</fullName>
    </submittedName>
</protein>
<sequence length="552" mass="60908">MHERLIELWLDSASERGYQPGFVQMLVSEGHRVLHSTRHGPLEFGKDVISVAPDGIPCAYQLKGNPGGRLNRTQFREILEQLQELVTTAIPYPGLPAVQHRSYLVTNGMVEEDVILLIAQMNETWRRNGYGDEALKVVTRGELIAMACGTGTSLWPFSVSGLEGVVAMLGHRGDDILPMPKVHALLADIYGLEGDATIPPVELTRLVSSAAMLLSISMRNFASRQNHFAVLSGWTLYITYTVAAIEKHGVGSATRAENALAAARKSVLASLVDLLSEVCSRDDLVEGDLWTDSEFIGPRTALVTSLAALYCLWLREDDVRSALLTDVEQWMTGEITASGLWGEAGIPQLLTQFWGIVTLPHGSIRYDLLEAVLEHVVRAQLGMEGATPLTPPYYGADEVIRHTNVAYLPGLGDPLEGDDPGKHSFSAMGLMHLLVRLDRKAFCKEIWPGFTRLIHRSFVPRHPWQFCLVRSEEGRDDEIILPPRGDWADMQAAAEDFATPEVPERLRSDPVMLLLFVIICPHRATPAVVRYLGSHFGDPLDMADPRPALFSG</sequence>
<accession>A0A502G8M6</accession>
<evidence type="ECO:0000313" key="1">
    <source>
        <dbReference type="EMBL" id="TPG57376.1"/>
    </source>
</evidence>
<organism evidence="1 2">
    <name type="scientific">Muricoccus nepalensis</name>
    <dbReference type="NCBI Taxonomy" id="1854500"/>
    <lineage>
        <taxon>Bacteria</taxon>
        <taxon>Pseudomonadati</taxon>
        <taxon>Pseudomonadota</taxon>
        <taxon>Alphaproteobacteria</taxon>
        <taxon>Acetobacterales</taxon>
        <taxon>Roseomonadaceae</taxon>
        <taxon>Muricoccus</taxon>
    </lineage>
</organism>
<gene>
    <name evidence="1" type="ORF">EAH89_10565</name>
</gene>
<comment type="caution">
    <text evidence="1">The sequence shown here is derived from an EMBL/GenBank/DDBJ whole genome shotgun (WGS) entry which is preliminary data.</text>
</comment>
<dbReference type="Proteomes" id="UP000317078">
    <property type="component" value="Unassembled WGS sequence"/>
</dbReference>
<dbReference type="AlphaFoldDB" id="A0A502G8M6"/>
<keyword evidence="2" id="KW-1185">Reference proteome</keyword>